<comment type="caution">
    <text evidence="2">The sequence shown here is derived from an EMBL/GenBank/DDBJ whole genome shotgun (WGS) entry which is preliminary data.</text>
</comment>
<dbReference type="RefSeq" id="XP_031090403.1">
    <property type="nucleotide sequence ID" value="XM_031225222.1"/>
</dbReference>
<gene>
    <name evidence="2" type="ORF">FPRO_16114</name>
</gene>
<feature type="compositionally biased region" description="Low complexity" evidence="1">
    <location>
        <begin position="784"/>
        <end position="794"/>
    </location>
</feature>
<feature type="compositionally biased region" description="Basic and acidic residues" evidence="1">
    <location>
        <begin position="113"/>
        <end position="140"/>
    </location>
</feature>
<feature type="region of interest" description="Disordered" evidence="1">
    <location>
        <begin position="1050"/>
        <end position="1155"/>
    </location>
</feature>
<dbReference type="SUPFAM" id="SSF48452">
    <property type="entry name" value="TPR-like"/>
    <property type="match status" value="1"/>
</dbReference>
<dbReference type="GeneID" id="42060969"/>
<keyword evidence="3" id="KW-1185">Reference proteome</keyword>
<dbReference type="Gene3D" id="1.25.40.10">
    <property type="entry name" value="Tetratricopeptide repeat domain"/>
    <property type="match status" value="1"/>
</dbReference>
<feature type="compositionally biased region" description="Low complexity" evidence="1">
    <location>
        <begin position="1209"/>
        <end position="1228"/>
    </location>
</feature>
<feature type="region of interest" description="Disordered" evidence="1">
    <location>
        <begin position="885"/>
        <end position="925"/>
    </location>
</feature>
<organism evidence="2 3">
    <name type="scientific">Fusarium proliferatum (strain ET1)</name>
    <name type="common">Orchid endophyte fungus</name>
    <dbReference type="NCBI Taxonomy" id="1227346"/>
    <lineage>
        <taxon>Eukaryota</taxon>
        <taxon>Fungi</taxon>
        <taxon>Dikarya</taxon>
        <taxon>Ascomycota</taxon>
        <taxon>Pezizomycotina</taxon>
        <taxon>Sordariomycetes</taxon>
        <taxon>Hypocreomycetidae</taxon>
        <taxon>Hypocreales</taxon>
        <taxon>Nectriaceae</taxon>
        <taxon>Fusarium</taxon>
        <taxon>Fusarium fujikuroi species complex</taxon>
    </lineage>
</organism>
<feature type="compositionally biased region" description="Basic and acidic residues" evidence="1">
    <location>
        <begin position="901"/>
        <end position="925"/>
    </location>
</feature>
<protein>
    <submittedName>
        <fullName evidence="2">Uncharacterized protein</fullName>
    </submittedName>
</protein>
<feature type="compositionally biased region" description="Basic and acidic residues" evidence="1">
    <location>
        <begin position="165"/>
        <end position="175"/>
    </location>
</feature>
<dbReference type="Proteomes" id="UP000183971">
    <property type="component" value="Unassembled WGS sequence"/>
</dbReference>
<accession>A0A1L7WBP6</accession>
<evidence type="ECO:0000256" key="1">
    <source>
        <dbReference type="SAM" id="MobiDB-lite"/>
    </source>
</evidence>
<feature type="compositionally biased region" description="Basic and acidic residues" evidence="1">
    <location>
        <begin position="1178"/>
        <end position="1189"/>
    </location>
</feature>
<feature type="compositionally biased region" description="Acidic residues" evidence="1">
    <location>
        <begin position="1266"/>
        <end position="1275"/>
    </location>
</feature>
<reference evidence="3" key="1">
    <citation type="journal article" date="2016" name="Genome Biol. Evol.">
        <title>Comparative 'omics' of the Fusarium fujikuroi species complex highlights differences in genetic potential and metabolite synthesis.</title>
        <authorList>
            <person name="Niehaus E.-M."/>
            <person name="Muensterkoetter M."/>
            <person name="Proctor R.H."/>
            <person name="Brown D.W."/>
            <person name="Sharon A."/>
            <person name="Idan Y."/>
            <person name="Oren-Young L."/>
            <person name="Sieber C.M."/>
            <person name="Novak O."/>
            <person name="Pencik A."/>
            <person name="Tarkowska D."/>
            <person name="Hromadova K."/>
            <person name="Freeman S."/>
            <person name="Maymon M."/>
            <person name="Elazar M."/>
            <person name="Youssef S.A."/>
            <person name="El-Shabrawy E.S.M."/>
            <person name="Shalaby A.B.A."/>
            <person name="Houterman P."/>
            <person name="Brock N.L."/>
            <person name="Burkhardt I."/>
            <person name="Tsavkelova E.A."/>
            <person name="Dickschat J.S."/>
            <person name="Galuszka P."/>
            <person name="Gueldener U."/>
            <person name="Tudzynski B."/>
        </authorList>
    </citation>
    <scope>NUCLEOTIDE SEQUENCE [LARGE SCALE GENOMIC DNA]</scope>
    <source>
        <strain evidence="3">ET1</strain>
    </source>
</reference>
<feature type="compositionally biased region" description="Basic and acidic residues" evidence="1">
    <location>
        <begin position="749"/>
        <end position="761"/>
    </location>
</feature>
<proteinExistence type="predicted"/>
<dbReference type="EMBL" id="FJOF01000021">
    <property type="protein sequence ID" value="CZR49909.1"/>
    <property type="molecule type" value="Genomic_DNA"/>
</dbReference>
<feature type="compositionally biased region" description="Basic and acidic residues" evidence="1">
    <location>
        <begin position="1276"/>
        <end position="1290"/>
    </location>
</feature>
<feature type="compositionally biased region" description="Polar residues" evidence="1">
    <location>
        <begin position="1097"/>
        <end position="1121"/>
    </location>
</feature>
<feature type="compositionally biased region" description="Basic and acidic residues" evidence="1">
    <location>
        <begin position="1050"/>
        <end position="1075"/>
    </location>
</feature>
<feature type="compositionally biased region" description="Basic and acidic residues" evidence="1">
    <location>
        <begin position="774"/>
        <end position="783"/>
    </location>
</feature>
<evidence type="ECO:0000313" key="2">
    <source>
        <dbReference type="EMBL" id="CZR49909.1"/>
    </source>
</evidence>
<feature type="region of interest" description="Disordered" evidence="1">
    <location>
        <begin position="227"/>
        <end position="255"/>
    </location>
</feature>
<dbReference type="PANTHER" id="PTHR13402">
    <property type="entry name" value="RGPR-RELATED"/>
    <property type="match status" value="1"/>
</dbReference>
<sequence>MGGGPRNPKDAPADCLATDSVIHHTSEVSVVTEDDAATITGREQDSSNAVAEEVQTVKANNQDPPLDSQEQRIAKLKGIYASLVMVESECIEVDGKHLLATGIELVEQISRDLKSAKEKAKKEAAEAKAEQKAAEAKVEQETAQAEEDNKHSNPDPEAMPTSVGERLDETASREAEAEEAFEEITPEEAELEEVDHEKTSPKVADANADAALDEVTVTTHPVDQDANLSAQEPQASPEEAGTAPPDSGKDTADTGVNTTALTKETKSESEKKPKTELPCYVEFRQLGDQSLYKKIGSEYWVLIDSQWVPSLNAEQFAALIELHRTLLHKHYDFLLESQHPSASAALKRLAAKHAMPGRIWWHGIHSFLEVMRKRLVESGEHMACFIILAYKMMSLLEETVPHFRHTWIECKADLARYGMATQSGDKKALQRWHDISKEKYTRVSGENPTTGLIYHHLAILARPQTRVSPDEEFEATVSQFFYYTKSLVVEVPFFAAREVVLTLIKPIVDRNEKEAEKQASVPQTDKDHFLTAVSHLILASLEPETLRKNGYNDSRKEHVQAVYAALEKIRIDASSNTSRMCPSPQLGLLLCQLLLGIPLIDQRWSPMMAAWAEDRDNSDAMANARDIHDVTIELIRTMVPYLLEEADTRDLRLWGFIYVMLVFMRSLKTRPRLLKRIGSAFHAQLLARFLNMLLREDEARGALALESASQSELVTICSLLNEDKRLDKYGLSTEDSLRKYLREQEEQRKAELVKSEAEAKDATATPEGSQTTAEEDKVPREESTAATEETTTSDAAHEKDLDTKTPDWELVYANTLPEHSLLAGFFFAREAEPEPRNKSLGRPAEDAVVVACPAAPDATPAAVQTAKEPAAQTVDESVEASLVEVRREENENEDVQQQDSQAKEVEAEKTQEEDEQKDREAEEAEVRRWEGLHRVPPLFPNGWFKRSKYDYDEMQVRNYVQDAATCDARSNQLLRLAAQLSDCFFVFETDEERRYWISVPGASSVPKPDLNKKMPEIIERDGGVRVVYVHPFFHAAEIEREKRRAAREEKWQKEKKRKEEERQKEKKRKEDEAKATTDVATIAVNEKVEGDAEEVSVANNTPEASQLTDTTEQQPTQSEKPVSQVDAEKATEAVNLPAVAPSTVSEDGDHEPSSAYEMDLDKAIGLENATAAAQKPPVTHEAEPTKAKVEMTLPVRGVDDAHTKGSGAGSDAAAATTTAPAADAATDPQVTVPLSEGVLDSIPKTEDSTKAIKRWRAASKGLGADEGTDEDEDKDEKEWERLSNESHGDAKVETTSMFSRFFFG</sequence>
<evidence type="ECO:0000313" key="3">
    <source>
        <dbReference type="Proteomes" id="UP000183971"/>
    </source>
</evidence>
<feature type="region of interest" description="Disordered" evidence="1">
    <location>
        <begin position="1168"/>
        <end position="1290"/>
    </location>
</feature>
<feature type="region of interest" description="Disordered" evidence="1">
    <location>
        <begin position="113"/>
        <end position="201"/>
    </location>
</feature>
<dbReference type="VEuPathDB" id="FungiDB:FPRO_16114"/>
<name>A0A1L7WBP6_FUSPR</name>
<feature type="compositionally biased region" description="Acidic residues" evidence="1">
    <location>
        <begin position="176"/>
        <end position="194"/>
    </location>
</feature>
<feature type="region of interest" description="Disordered" evidence="1">
    <location>
        <begin position="749"/>
        <end position="802"/>
    </location>
</feature>
<dbReference type="InterPro" id="IPR011990">
    <property type="entry name" value="TPR-like_helical_dom_sf"/>
</dbReference>